<dbReference type="Gene3D" id="3.30.2090.10">
    <property type="entry name" value="Multidrug efflux transporter AcrB TolC docking domain, DN and DC subdomains"/>
    <property type="match status" value="2"/>
</dbReference>
<dbReference type="GO" id="GO:0005886">
    <property type="term" value="C:plasma membrane"/>
    <property type="evidence" value="ECO:0007669"/>
    <property type="project" value="TreeGrafter"/>
</dbReference>
<feature type="transmembrane region" description="Helical" evidence="1">
    <location>
        <begin position="903"/>
        <end position="923"/>
    </location>
</feature>
<feature type="transmembrane region" description="Helical" evidence="1">
    <location>
        <begin position="975"/>
        <end position="994"/>
    </location>
</feature>
<dbReference type="RefSeq" id="WP_091997894.1">
    <property type="nucleotide sequence ID" value="NZ_FOUR01000001.1"/>
</dbReference>
<dbReference type="Pfam" id="PF00873">
    <property type="entry name" value="ACR_tran"/>
    <property type="match status" value="1"/>
</dbReference>
<feature type="transmembrane region" description="Helical" evidence="1">
    <location>
        <begin position="331"/>
        <end position="350"/>
    </location>
</feature>
<dbReference type="Gene3D" id="3.30.70.1440">
    <property type="entry name" value="Multidrug efflux transporter AcrB pore domain"/>
    <property type="match status" value="1"/>
</dbReference>
<dbReference type="SUPFAM" id="SSF82866">
    <property type="entry name" value="Multidrug efflux transporter AcrB transmembrane domain"/>
    <property type="match status" value="2"/>
</dbReference>
<accession>A0A1I4R043</accession>
<feature type="transmembrane region" description="Helical" evidence="1">
    <location>
        <begin position="429"/>
        <end position="454"/>
    </location>
</feature>
<organism evidence="2 3">
    <name type="scientific">Marinobacter pelagius</name>
    <dbReference type="NCBI Taxonomy" id="379482"/>
    <lineage>
        <taxon>Bacteria</taxon>
        <taxon>Pseudomonadati</taxon>
        <taxon>Pseudomonadota</taxon>
        <taxon>Gammaproteobacteria</taxon>
        <taxon>Pseudomonadales</taxon>
        <taxon>Marinobacteraceae</taxon>
        <taxon>Marinobacter</taxon>
    </lineage>
</organism>
<keyword evidence="1" id="KW-0812">Transmembrane</keyword>
<proteinExistence type="predicted"/>
<evidence type="ECO:0000313" key="2">
    <source>
        <dbReference type="EMBL" id="SFM45611.1"/>
    </source>
</evidence>
<keyword evidence="1" id="KW-0472">Membrane</keyword>
<feature type="transmembrane region" description="Helical" evidence="1">
    <location>
        <begin position="879"/>
        <end position="896"/>
    </location>
</feature>
<feature type="transmembrane region" description="Helical" evidence="1">
    <location>
        <begin position="460"/>
        <end position="483"/>
    </location>
</feature>
<dbReference type="GO" id="GO:0042910">
    <property type="term" value="F:xenobiotic transmembrane transporter activity"/>
    <property type="evidence" value="ECO:0007669"/>
    <property type="project" value="TreeGrafter"/>
</dbReference>
<dbReference type="PRINTS" id="PR00702">
    <property type="entry name" value="ACRIFLAVINRP"/>
</dbReference>
<dbReference type="Gene3D" id="3.30.70.1430">
    <property type="entry name" value="Multidrug efflux transporter AcrB pore domain"/>
    <property type="match status" value="2"/>
</dbReference>
<feature type="transmembrane region" description="Helical" evidence="1">
    <location>
        <begin position="1006"/>
        <end position="1032"/>
    </location>
</feature>
<dbReference type="AlphaFoldDB" id="A0A1I4R043"/>
<name>A0A1I4R043_9GAMM</name>
<dbReference type="InterPro" id="IPR001036">
    <property type="entry name" value="Acrflvin-R"/>
</dbReference>
<evidence type="ECO:0000256" key="1">
    <source>
        <dbReference type="SAM" id="Phobius"/>
    </source>
</evidence>
<dbReference type="SUPFAM" id="SSF82693">
    <property type="entry name" value="Multidrug efflux transporter AcrB pore domain, PN1, PN2, PC1 and PC2 subdomains"/>
    <property type="match status" value="2"/>
</dbReference>
<sequence>MKRRKGLIGFFVHHRVAGNLVMLVMLLGGALALTRMNIQFFPTFALDVVSVRVVWSGASAEDVERGITDPLEQRLRSVDGLKKMTSTSAQSVSSITLEFHEGTNPIQALDDVRQQVDEFNNFPADAEEPQVTRVERYEPVARLLVYGDMDRSELRQLVYRYEDELLERGIDRVNIRGLPEQQISIDVPVERLESLNLSLDQIADRVAAISRDLPAGLLAQQDATRELRSVEQRRSPQAFETIPVLSGDRIQLRLGDIAIIRQESRDNQTTLENEGMPAVELQLQRAENGNSLAAANVLEGWLADTRPVLPPSVKIEVYDETWQLLDDRISLLVNNGLGGLVLVICLLYLFLPGRVAFWVAVGIPTAFLAALAVLWLAGGSINMISLFALIMALGVIVDDAIVVGEDADAHARMGEPSIYASEGAAKRMVWPVLASSLTTVAAFMPLLVVGGVIGNILGDIPMVMICVLVASLVECFIVLPAHLRHAFVPRRTKTNSAEADTRKPNPVARLRKGFEQRFDAFREGRFRRFSRLSLKYRAVTVASALALAIVTVGLLAGGRLGFNFFPTPEPSVFYANASFVAGTDENTVDRFLEQMQRALNETEEAFGGDLILHAVTTRGATQGAEGTSRNGDELGSMLVELVPSDQRSVRNPAFIEAWRSRLSLPAGIDNLTISERQAGPPGRDVNIRLTGNDAEGLKRAADELAQALATLPGVLDVEDDMPWGREQLIYQVSPYGEALGLTTADLGRQLRAAFDGRIAQIYQDGRDEVEVRVQLPRNQRERLSTLARMTIRIPDGRFVPLSQVMNLDHRQGFQALRHAEGKLAVEVTSALNTRVATTDQILDSLQAEALPDIANRYGVRYSFEGRAADQRETMADMKTGLMIGLALMYVVLAWVFASWSLPLIVMAIIPFALVGALLGHWIMGLQLTILSLFGLFGLSGIVVNNAIILVSFYNQQRQKGLEIQEALNEAAVQRVRAVLLTSLTTIGGLLPLLFETSLQAQFLIPMATSIAFGLGLSTLLVLFVIPALLSWLEQFREWRAQRHGDHAEPLGAQS</sequence>
<dbReference type="SUPFAM" id="SSF82714">
    <property type="entry name" value="Multidrug efflux transporter AcrB TolC docking domain, DN and DC subdomains"/>
    <property type="match status" value="2"/>
</dbReference>
<dbReference type="OrthoDB" id="5287122at2"/>
<keyword evidence="3" id="KW-1185">Reference proteome</keyword>
<dbReference type="Gene3D" id="3.30.70.1320">
    <property type="entry name" value="Multidrug efflux transporter AcrB pore domain like"/>
    <property type="match status" value="1"/>
</dbReference>
<dbReference type="Gene3D" id="1.20.1640.10">
    <property type="entry name" value="Multidrug efflux transporter AcrB transmembrane domain"/>
    <property type="match status" value="2"/>
</dbReference>
<keyword evidence="1" id="KW-1133">Transmembrane helix</keyword>
<evidence type="ECO:0000313" key="3">
    <source>
        <dbReference type="Proteomes" id="UP000199339"/>
    </source>
</evidence>
<gene>
    <name evidence="2" type="ORF">SAMN04487961_0325</name>
</gene>
<dbReference type="PANTHER" id="PTHR32063">
    <property type="match status" value="1"/>
</dbReference>
<feature type="transmembrane region" description="Helical" evidence="1">
    <location>
        <begin position="536"/>
        <end position="556"/>
    </location>
</feature>
<feature type="transmembrane region" description="Helical" evidence="1">
    <location>
        <begin position="383"/>
        <end position="403"/>
    </location>
</feature>
<dbReference type="InterPro" id="IPR027463">
    <property type="entry name" value="AcrB_DN_DC_subdom"/>
</dbReference>
<dbReference type="Proteomes" id="UP000199339">
    <property type="component" value="Unassembled WGS sequence"/>
</dbReference>
<reference evidence="3" key="1">
    <citation type="submission" date="2016-10" db="EMBL/GenBank/DDBJ databases">
        <authorList>
            <person name="Varghese N."/>
            <person name="Submissions S."/>
        </authorList>
    </citation>
    <scope>NUCLEOTIDE SEQUENCE [LARGE SCALE GENOMIC DNA]</scope>
    <source>
        <strain evidence="3">CGMCC 1.6775</strain>
    </source>
</reference>
<feature type="transmembrane region" description="Helical" evidence="1">
    <location>
        <begin position="929"/>
        <end position="954"/>
    </location>
</feature>
<feature type="transmembrane region" description="Helical" evidence="1">
    <location>
        <begin position="357"/>
        <end position="377"/>
    </location>
</feature>
<protein>
    <submittedName>
        <fullName evidence="2">Multidrug efflux pump subunit AcrB</fullName>
    </submittedName>
</protein>
<dbReference type="EMBL" id="FOUR01000001">
    <property type="protein sequence ID" value="SFM45611.1"/>
    <property type="molecule type" value="Genomic_DNA"/>
</dbReference>
<dbReference type="PANTHER" id="PTHR32063:SF33">
    <property type="entry name" value="RND SUPERFAMILY EFFLUX PUMP PERMEASE COMPONENT"/>
    <property type="match status" value="1"/>
</dbReference>